<accession>A0A9Q0RY19</accession>
<comment type="caution">
    <text evidence="2">The sequence shown here is derived from an EMBL/GenBank/DDBJ whole genome shotgun (WGS) entry which is preliminary data.</text>
</comment>
<feature type="compositionally biased region" description="Basic and acidic residues" evidence="1">
    <location>
        <begin position="66"/>
        <end position="78"/>
    </location>
</feature>
<feature type="non-terminal residue" evidence="2">
    <location>
        <position position="116"/>
    </location>
</feature>
<protein>
    <submittedName>
        <fullName evidence="2">Uncharacterized protein</fullName>
    </submittedName>
</protein>
<feature type="region of interest" description="Disordered" evidence="1">
    <location>
        <begin position="66"/>
        <end position="85"/>
    </location>
</feature>
<evidence type="ECO:0000313" key="2">
    <source>
        <dbReference type="EMBL" id="KAJ6636641.1"/>
    </source>
</evidence>
<dbReference type="AlphaFoldDB" id="A0A9Q0RY19"/>
<sequence>IDINRCDQIISVFVSGLKFDTKGSVVESYIHENCVGKKYVKRKEVQGCMKNSKQVNGDKIFPIANDRIKSRTSNKEKPSTAMNQRPSYIHNCKRVAMLPQKFMTPFAPYNVTLNDD</sequence>
<gene>
    <name evidence="2" type="ORF">Bhyg_15232</name>
</gene>
<evidence type="ECO:0000256" key="1">
    <source>
        <dbReference type="SAM" id="MobiDB-lite"/>
    </source>
</evidence>
<reference evidence="2" key="1">
    <citation type="submission" date="2022-07" db="EMBL/GenBank/DDBJ databases">
        <authorList>
            <person name="Trinca V."/>
            <person name="Uliana J.V.C."/>
            <person name="Torres T.T."/>
            <person name="Ward R.J."/>
            <person name="Monesi N."/>
        </authorList>
    </citation>
    <scope>NUCLEOTIDE SEQUENCE</scope>
    <source>
        <strain evidence="2">HSMRA1968</strain>
        <tissue evidence="2">Whole embryos</tissue>
    </source>
</reference>
<keyword evidence="3" id="KW-1185">Reference proteome</keyword>
<dbReference type="Proteomes" id="UP001151699">
    <property type="component" value="Chromosome C"/>
</dbReference>
<proteinExistence type="predicted"/>
<evidence type="ECO:0000313" key="3">
    <source>
        <dbReference type="Proteomes" id="UP001151699"/>
    </source>
</evidence>
<dbReference type="EMBL" id="WJQU01000004">
    <property type="protein sequence ID" value="KAJ6636641.1"/>
    <property type="molecule type" value="Genomic_DNA"/>
</dbReference>
<organism evidence="2 3">
    <name type="scientific">Pseudolycoriella hygida</name>
    <dbReference type="NCBI Taxonomy" id="35572"/>
    <lineage>
        <taxon>Eukaryota</taxon>
        <taxon>Metazoa</taxon>
        <taxon>Ecdysozoa</taxon>
        <taxon>Arthropoda</taxon>
        <taxon>Hexapoda</taxon>
        <taxon>Insecta</taxon>
        <taxon>Pterygota</taxon>
        <taxon>Neoptera</taxon>
        <taxon>Endopterygota</taxon>
        <taxon>Diptera</taxon>
        <taxon>Nematocera</taxon>
        <taxon>Sciaroidea</taxon>
        <taxon>Sciaridae</taxon>
        <taxon>Pseudolycoriella</taxon>
    </lineage>
</organism>
<name>A0A9Q0RY19_9DIPT</name>